<dbReference type="SUPFAM" id="SSF57850">
    <property type="entry name" value="RING/U-box"/>
    <property type="match status" value="1"/>
</dbReference>
<evidence type="ECO:0000256" key="4">
    <source>
        <dbReference type="ARBA" id="ARBA00022679"/>
    </source>
</evidence>
<dbReference type="Pfam" id="PF13639">
    <property type="entry name" value="zf-RING_2"/>
    <property type="match status" value="1"/>
</dbReference>
<evidence type="ECO:0000256" key="5">
    <source>
        <dbReference type="ARBA" id="ARBA00022692"/>
    </source>
</evidence>
<comment type="catalytic activity">
    <reaction evidence="1">
        <text>S-ubiquitinyl-[E2 ubiquitin-conjugating enzyme]-L-cysteine + [acceptor protein]-L-lysine = [E2 ubiquitin-conjugating enzyme]-L-cysteine + N(6)-ubiquitinyl-[acceptor protein]-L-lysine.</text>
        <dbReference type="EC" id="2.3.2.27"/>
    </reaction>
</comment>
<evidence type="ECO:0000256" key="1">
    <source>
        <dbReference type="ARBA" id="ARBA00000900"/>
    </source>
</evidence>
<keyword evidence="16" id="KW-1185">Reference proteome</keyword>
<dbReference type="EC" id="2.3.2.27" evidence="3"/>
<name>A0A0T6B7E0_9SCAR</name>
<evidence type="ECO:0000256" key="11">
    <source>
        <dbReference type="ARBA" id="ARBA00023136"/>
    </source>
</evidence>
<dbReference type="GO" id="GO:0061630">
    <property type="term" value="F:ubiquitin protein ligase activity"/>
    <property type="evidence" value="ECO:0007669"/>
    <property type="project" value="UniProtKB-EC"/>
</dbReference>
<keyword evidence="7 12" id="KW-0863">Zinc-finger</keyword>
<feature type="region of interest" description="Disordered" evidence="13">
    <location>
        <begin position="201"/>
        <end position="270"/>
    </location>
</feature>
<dbReference type="OrthoDB" id="8062037at2759"/>
<keyword evidence="6" id="KW-0479">Metal-binding</keyword>
<gene>
    <name evidence="15" type="ORF">AMK59_4047</name>
</gene>
<comment type="subcellular location">
    <subcellularLocation>
        <location evidence="2">Membrane</location>
        <topology evidence="2">Multi-pass membrane protein</topology>
    </subcellularLocation>
</comment>
<feature type="region of interest" description="Disordered" evidence="13">
    <location>
        <begin position="96"/>
        <end position="136"/>
    </location>
</feature>
<dbReference type="PANTHER" id="PTHR45977:SF4">
    <property type="entry name" value="RING-TYPE DOMAIN-CONTAINING PROTEIN"/>
    <property type="match status" value="1"/>
</dbReference>
<dbReference type="GO" id="GO:0016567">
    <property type="term" value="P:protein ubiquitination"/>
    <property type="evidence" value="ECO:0007669"/>
    <property type="project" value="TreeGrafter"/>
</dbReference>
<keyword evidence="11" id="KW-0472">Membrane</keyword>
<evidence type="ECO:0000259" key="14">
    <source>
        <dbReference type="PROSITE" id="PS50089"/>
    </source>
</evidence>
<keyword evidence="10" id="KW-1133">Transmembrane helix</keyword>
<dbReference type="SMART" id="SM00184">
    <property type="entry name" value="RING"/>
    <property type="match status" value="1"/>
</dbReference>
<proteinExistence type="predicted"/>
<dbReference type="AlphaFoldDB" id="A0A0T6B7E0"/>
<organism evidence="15 16">
    <name type="scientific">Oryctes borbonicus</name>
    <dbReference type="NCBI Taxonomy" id="1629725"/>
    <lineage>
        <taxon>Eukaryota</taxon>
        <taxon>Metazoa</taxon>
        <taxon>Ecdysozoa</taxon>
        <taxon>Arthropoda</taxon>
        <taxon>Hexapoda</taxon>
        <taxon>Insecta</taxon>
        <taxon>Pterygota</taxon>
        <taxon>Neoptera</taxon>
        <taxon>Endopterygota</taxon>
        <taxon>Coleoptera</taxon>
        <taxon>Polyphaga</taxon>
        <taxon>Scarabaeiformia</taxon>
        <taxon>Scarabaeidae</taxon>
        <taxon>Dynastinae</taxon>
        <taxon>Oryctes</taxon>
    </lineage>
</organism>
<evidence type="ECO:0000256" key="10">
    <source>
        <dbReference type="ARBA" id="ARBA00022989"/>
    </source>
</evidence>
<protein>
    <recommendedName>
        <fullName evidence="3">RING-type E3 ubiquitin transferase</fullName>
        <ecNumber evidence="3">2.3.2.27</ecNumber>
    </recommendedName>
</protein>
<comment type="caution">
    <text evidence="15">The sequence shown here is derived from an EMBL/GenBank/DDBJ whole genome shotgun (WGS) entry which is preliminary data.</text>
</comment>
<evidence type="ECO:0000256" key="8">
    <source>
        <dbReference type="ARBA" id="ARBA00022786"/>
    </source>
</evidence>
<dbReference type="Proteomes" id="UP000051574">
    <property type="component" value="Unassembled WGS sequence"/>
</dbReference>
<dbReference type="EMBL" id="LJIG01009361">
    <property type="protein sequence ID" value="KRT83234.1"/>
    <property type="molecule type" value="Genomic_DNA"/>
</dbReference>
<feature type="region of interest" description="Disordered" evidence="13">
    <location>
        <begin position="53"/>
        <end position="72"/>
    </location>
</feature>
<dbReference type="InterPro" id="IPR001841">
    <property type="entry name" value="Znf_RING"/>
</dbReference>
<dbReference type="GO" id="GO:0008270">
    <property type="term" value="F:zinc ion binding"/>
    <property type="evidence" value="ECO:0007669"/>
    <property type="project" value="UniProtKB-KW"/>
</dbReference>
<feature type="region of interest" description="Disordered" evidence="13">
    <location>
        <begin position="420"/>
        <end position="453"/>
    </location>
</feature>
<keyword evidence="8" id="KW-0833">Ubl conjugation pathway</keyword>
<sequence>MSPKVPRKVEGSYPPHMRRYISQLNHAEQRRAAMTPHLRMQTHRYYLRSSVASNATGSRPRLRTTPTIQHRHSPGNQLLQMAHRHPLRLNNSANTQVRSPQNEASLNGHGRSNQQRFGNGNIPGVIDIDDDDDDDSPYYAPHVHPPALIPNFSLFIPPANSNQTREQLPLDLMALRAQFEDQIPHQRPPNHTLVRPFQNEISSVMTPPPSPPVRSPVNLHCVPSDRNTPESQYVQSNSSGNKGNHNQPSSDPHAKPHSCHTMESNPYDPETVRAHYNQPIIRPSTSYGSYESYGHGTVSYSRIRRPDDQEIPEAKRRRVETIAVGVPERGCTSTIAIATGELPIDPIPRPRPIINGRLLSDEEFRNFKMRALSQQINNMPDEQRSKVIRALEAARAIGATTSAKIFVAAYESKTPVMDAPELNETIGSDDDNAGASGGSDENANIDSDSDDPEVIRCCSYHPPVAANVEPLPEDRPPPSVAATVAAVYRSEDEQGRIPFIHVNEPDPNDVELQAIQAIQRFQVHVHRLVQRNMFPQRAPAGQLTPVDCLFVNTMRFIFPAFLMFPDLLSESQHRVMDEISERRLEVLNRICAVRRVQYRDLNERCVICQCEFERQQMIRTLLCGHKYHLICIDTWCRTALTCPVCRRGVDGQEVSEETIRRSPPFATLRSLEFIRSFLVMRRYSYHDNTLLNYDTGSNGDRQEQQGNSGGGTQN</sequence>
<evidence type="ECO:0000256" key="9">
    <source>
        <dbReference type="ARBA" id="ARBA00022833"/>
    </source>
</evidence>
<evidence type="ECO:0000256" key="6">
    <source>
        <dbReference type="ARBA" id="ARBA00022723"/>
    </source>
</evidence>
<keyword evidence="5" id="KW-0812">Transmembrane</keyword>
<dbReference type="Gene3D" id="3.30.40.10">
    <property type="entry name" value="Zinc/RING finger domain, C3HC4 (zinc finger)"/>
    <property type="match status" value="1"/>
</dbReference>
<feature type="compositionally biased region" description="Polar residues" evidence="13">
    <location>
        <begin position="96"/>
        <end position="118"/>
    </location>
</feature>
<evidence type="ECO:0000256" key="2">
    <source>
        <dbReference type="ARBA" id="ARBA00004141"/>
    </source>
</evidence>
<evidence type="ECO:0000256" key="7">
    <source>
        <dbReference type="ARBA" id="ARBA00022771"/>
    </source>
</evidence>
<dbReference type="PROSITE" id="PS50089">
    <property type="entry name" value="ZF_RING_2"/>
    <property type="match status" value="1"/>
</dbReference>
<feature type="compositionally biased region" description="Acidic residues" evidence="13">
    <location>
        <begin position="127"/>
        <end position="136"/>
    </location>
</feature>
<evidence type="ECO:0000313" key="15">
    <source>
        <dbReference type="EMBL" id="KRT83234.1"/>
    </source>
</evidence>
<dbReference type="InterPro" id="IPR013083">
    <property type="entry name" value="Znf_RING/FYVE/PHD"/>
</dbReference>
<dbReference type="GO" id="GO:0006511">
    <property type="term" value="P:ubiquitin-dependent protein catabolic process"/>
    <property type="evidence" value="ECO:0007669"/>
    <property type="project" value="TreeGrafter"/>
</dbReference>
<evidence type="ECO:0000256" key="12">
    <source>
        <dbReference type="PROSITE-ProRule" id="PRU00175"/>
    </source>
</evidence>
<feature type="compositionally biased region" description="Polar residues" evidence="13">
    <location>
        <begin position="225"/>
        <end position="250"/>
    </location>
</feature>
<evidence type="ECO:0000256" key="3">
    <source>
        <dbReference type="ARBA" id="ARBA00012483"/>
    </source>
</evidence>
<keyword evidence="4" id="KW-0808">Transferase</keyword>
<feature type="region of interest" description="Disordered" evidence="13">
    <location>
        <begin position="694"/>
        <end position="714"/>
    </location>
</feature>
<accession>A0A0T6B7E0</accession>
<keyword evidence="9" id="KW-0862">Zinc</keyword>
<reference evidence="15 16" key="1">
    <citation type="submission" date="2015-09" db="EMBL/GenBank/DDBJ databases">
        <title>Draft genome of the scarab beetle Oryctes borbonicus.</title>
        <authorList>
            <person name="Meyer J.M."/>
            <person name="Markov G.V."/>
            <person name="Baskaran P."/>
            <person name="Herrmann M."/>
            <person name="Sommer R.J."/>
            <person name="Roedelsperger C."/>
        </authorList>
    </citation>
    <scope>NUCLEOTIDE SEQUENCE [LARGE SCALE GENOMIC DNA]</scope>
    <source>
        <strain evidence="15">OB123</strain>
        <tissue evidence="15">Whole animal</tissue>
    </source>
</reference>
<evidence type="ECO:0000313" key="16">
    <source>
        <dbReference type="Proteomes" id="UP000051574"/>
    </source>
</evidence>
<dbReference type="GO" id="GO:0016020">
    <property type="term" value="C:membrane"/>
    <property type="evidence" value="ECO:0007669"/>
    <property type="project" value="UniProtKB-SubCell"/>
</dbReference>
<feature type="domain" description="RING-type" evidence="14">
    <location>
        <begin position="605"/>
        <end position="646"/>
    </location>
</feature>
<dbReference type="PANTHER" id="PTHR45977">
    <property type="entry name" value="TARGET OF ERK KINASE MPK-1"/>
    <property type="match status" value="1"/>
</dbReference>
<evidence type="ECO:0000256" key="13">
    <source>
        <dbReference type="SAM" id="MobiDB-lite"/>
    </source>
</evidence>